<proteinExistence type="predicted"/>
<sequence length="85" mass="9165">MRAGSESLPNYVKLLGAILQHPYFYSSYPVGSESVKVKSSERDLFTSVWNFVYPSAPGGIDNPMVNPLGVGAPSLEGLGCDRMIV</sequence>
<accession>A0A392NRY5</accession>
<dbReference type="Proteomes" id="UP000265520">
    <property type="component" value="Unassembled WGS sequence"/>
</dbReference>
<reference evidence="1 2" key="1">
    <citation type="journal article" date="2018" name="Front. Plant Sci.">
        <title>Red Clover (Trifolium pratense) and Zigzag Clover (T. medium) - A Picture of Genomic Similarities and Differences.</title>
        <authorList>
            <person name="Dluhosova J."/>
            <person name="Istvanek J."/>
            <person name="Nedelnik J."/>
            <person name="Repkova J."/>
        </authorList>
    </citation>
    <scope>NUCLEOTIDE SEQUENCE [LARGE SCALE GENOMIC DNA]</scope>
    <source>
        <strain evidence="2">cv. 10/8</strain>
        <tissue evidence="1">Leaf</tissue>
    </source>
</reference>
<evidence type="ECO:0000313" key="1">
    <source>
        <dbReference type="EMBL" id="MCI01836.1"/>
    </source>
</evidence>
<dbReference type="EMBL" id="LXQA010047295">
    <property type="protein sequence ID" value="MCI01836.1"/>
    <property type="molecule type" value="Genomic_DNA"/>
</dbReference>
<comment type="caution">
    <text evidence="1">The sequence shown here is derived from an EMBL/GenBank/DDBJ whole genome shotgun (WGS) entry which is preliminary data.</text>
</comment>
<dbReference type="AlphaFoldDB" id="A0A392NRY5"/>
<organism evidence="1 2">
    <name type="scientific">Trifolium medium</name>
    <dbReference type="NCBI Taxonomy" id="97028"/>
    <lineage>
        <taxon>Eukaryota</taxon>
        <taxon>Viridiplantae</taxon>
        <taxon>Streptophyta</taxon>
        <taxon>Embryophyta</taxon>
        <taxon>Tracheophyta</taxon>
        <taxon>Spermatophyta</taxon>
        <taxon>Magnoliopsida</taxon>
        <taxon>eudicotyledons</taxon>
        <taxon>Gunneridae</taxon>
        <taxon>Pentapetalae</taxon>
        <taxon>rosids</taxon>
        <taxon>fabids</taxon>
        <taxon>Fabales</taxon>
        <taxon>Fabaceae</taxon>
        <taxon>Papilionoideae</taxon>
        <taxon>50 kb inversion clade</taxon>
        <taxon>NPAAA clade</taxon>
        <taxon>Hologalegina</taxon>
        <taxon>IRL clade</taxon>
        <taxon>Trifolieae</taxon>
        <taxon>Trifolium</taxon>
    </lineage>
</organism>
<protein>
    <submittedName>
        <fullName evidence="1">2-hydroxyisoflavanone dehydratase-like</fullName>
    </submittedName>
</protein>
<keyword evidence="2" id="KW-1185">Reference proteome</keyword>
<evidence type="ECO:0000313" key="2">
    <source>
        <dbReference type="Proteomes" id="UP000265520"/>
    </source>
</evidence>
<name>A0A392NRY5_9FABA</name>